<proteinExistence type="predicted"/>
<evidence type="ECO:0000259" key="4">
    <source>
        <dbReference type="Pfam" id="PF03033"/>
    </source>
</evidence>
<keyword evidence="3" id="KW-0812">Transmembrane</keyword>
<sequence>MKDVTIGFSGGHTAGHVMPIVALAEAWRTHYPGDHLICYGSPDGLEAELLRGFDLSFQSLPALPEQGGGILRRLAAYRAAAGGFLAGRRDMRRRRLDALICFGGFACVGAGLAAASLGCPLVVFEANARPGRANRLLAPFASLKLVAMSEIRSFASWKNALSMELPLRAPEAWVDSKTRDSRPTRLLITGGTFGSDVLNREAPGLIALLAGRGRRLEVHHQAGTDKKETVEKAYRVAGPSDGIAKVTVSGFDPELYRRWGWADAALCSAGAGTLAEMAASGTGGLVVPQAAVADGHQEANARALAARQGLTWLAERDWRSDTVADHLEEVFDAPRRTCTAPVRDLTETVSTLRAHCLKQDRQERRET</sequence>
<dbReference type="PANTHER" id="PTHR21015:SF22">
    <property type="entry name" value="GLYCOSYLTRANSFERASE"/>
    <property type="match status" value="1"/>
</dbReference>
<dbReference type="RefSeq" id="WP_382420886.1">
    <property type="nucleotide sequence ID" value="NZ_JBHSCW010000001.1"/>
</dbReference>
<dbReference type="PANTHER" id="PTHR21015">
    <property type="entry name" value="UDP-N-ACETYLGLUCOSAMINE--N-ACETYLMURAMYL-(PENTAPEPTIDE) PYROPHOSPHORYL-UNDECAPRENOL N-ACETYLGLUCOSAMINE TRANSFERASE 1"/>
    <property type="match status" value="1"/>
</dbReference>
<dbReference type="Proteomes" id="UP001595799">
    <property type="component" value="Unassembled WGS sequence"/>
</dbReference>
<evidence type="ECO:0000256" key="2">
    <source>
        <dbReference type="ARBA" id="ARBA00022679"/>
    </source>
</evidence>
<feature type="domain" description="Glycosyl transferase family 28 C-terminal" evidence="5">
    <location>
        <begin position="186"/>
        <end position="335"/>
    </location>
</feature>
<keyword evidence="7" id="KW-1185">Reference proteome</keyword>
<organism evidence="6 7">
    <name type="scientific">Fodinicurvata halophila</name>
    <dbReference type="NCBI Taxonomy" id="1419723"/>
    <lineage>
        <taxon>Bacteria</taxon>
        <taxon>Pseudomonadati</taxon>
        <taxon>Pseudomonadota</taxon>
        <taxon>Alphaproteobacteria</taxon>
        <taxon>Rhodospirillales</taxon>
        <taxon>Rhodovibrionaceae</taxon>
        <taxon>Fodinicurvata</taxon>
    </lineage>
</organism>
<dbReference type="EMBL" id="JBHSCW010000001">
    <property type="protein sequence ID" value="MFC4350552.1"/>
    <property type="molecule type" value="Genomic_DNA"/>
</dbReference>
<reference evidence="7" key="1">
    <citation type="journal article" date="2019" name="Int. J. Syst. Evol. Microbiol.">
        <title>The Global Catalogue of Microorganisms (GCM) 10K type strain sequencing project: providing services to taxonomists for standard genome sequencing and annotation.</title>
        <authorList>
            <consortium name="The Broad Institute Genomics Platform"/>
            <consortium name="The Broad Institute Genome Sequencing Center for Infectious Disease"/>
            <person name="Wu L."/>
            <person name="Ma J."/>
        </authorList>
    </citation>
    <scope>NUCLEOTIDE SEQUENCE [LARGE SCALE GENOMIC DNA]</scope>
    <source>
        <strain evidence="7">CECT 8472</strain>
    </source>
</reference>
<feature type="transmembrane region" description="Helical" evidence="3">
    <location>
        <begin position="98"/>
        <end position="124"/>
    </location>
</feature>
<keyword evidence="2" id="KW-0808">Transferase</keyword>
<dbReference type="Gene3D" id="3.40.50.2000">
    <property type="entry name" value="Glycogen Phosphorylase B"/>
    <property type="match status" value="2"/>
</dbReference>
<evidence type="ECO:0000259" key="5">
    <source>
        <dbReference type="Pfam" id="PF04101"/>
    </source>
</evidence>
<keyword evidence="1" id="KW-0328">Glycosyltransferase</keyword>
<name>A0ABV8UHA3_9PROT</name>
<evidence type="ECO:0000256" key="3">
    <source>
        <dbReference type="SAM" id="Phobius"/>
    </source>
</evidence>
<evidence type="ECO:0000313" key="7">
    <source>
        <dbReference type="Proteomes" id="UP001595799"/>
    </source>
</evidence>
<keyword evidence="3" id="KW-1133">Transmembrane helix</keyword>
<evidence type="ECO:0000256" key="1">
    <source>
        <dbReference type="ARBA" id="ARBA00022676"/>
    </source>
</evidence>
<dbReference type="Pfam" id="PF04101">
    <property type="entry name" value="Glyco_tran_28_C"/>
    <property type="match status" value="1"/>
</dbReference>
<keyword evidence="3" id="KW-0472">Membrane</keyword>
<dbReference type="InterPro" id="IPR007235">
    <property type="entry name" value="Glyco_trans_28_C"/>
</dbReference>
<protein>
    <submittedName>
        <fullName evidence="6">Glycosyltransferase</fullName>
    </submittedName>
</protein>
<dbReference type="CDD" id="cd03785">
    <property type="entry name" value="GT28_MurG"/>
    <property type="match status" value="1"/>
</dbReference>
<dbReference type="Pfam" id="PF03033">
    <property type="entry name" value="Glyco_transf_28"/>
    <property type="match status" value="1"/>
</dbReference>
<evidence type="ECO:0000313" key="6">
    <source>
        <dbReference type="EMBL" id="MFC4350552.1"/>
    </source>
</evidence>
<dbReference type="InterPro" id="IPR004276">
    <property type="entry name" value="GlycoTrans_28_N"/>
</dbReference>
<accession>A0ABV8UHA3</accession>
<comment type="caution">
    <text evidence="6">The sequence shown here is derived from an EMBL/GenBank/DDBJ whole genome shotgun (WGS) entry which is preliminary data.</text>
</comment>
<dbReference type="SUPFAM" id="SSF53756">
    <property type="entry name" value="UDP-Glycosyltransferase/glycogen phosphorylase"/>
    <property type="match status" value="1"/>
</dbReference>
<gene>
    <name evidence="6" type="ORF">ACFOW6_03225</name>
</gene>
<feature type="domain" description="Glycosyltransferase family 28 N-terminal" evidence="4">
    <location>
        <begin position="7"/>
        <end position="141"/>
    </location>
</feature>